<feature type="transmembrane region" description="Helical" evidence="6">
    <location>
        <begin position="428"/>
        <end position="451"/>
    </location>
</feature>
<evidence type="ECO:0000256" key="4">
    <source>
        <dbReference type="ARBA" id="ARBA00023136"/>
    </source>
</evidence>
<dbReference type="PANTHER" id="PTHR37422:SF13">
    <property type="entry name" value="LIPOPOLYSACCHARIDE BIOSYNTHESIS PROTEIN PA4999-RELATED"/>
    <property type="match status" value="1"/>
</dbReference>
<dbReference type="EMBL" id="JAEKNS010000154">
    <property type="protein sequence ID" value="MBJ7596259.1"/>
    <property type="molecule type" value="Genomic_DNA"/>
</dbReference>
<feature type="domain" description="O-antigen ligase-related" evidence="7">
    <location>
        <begin position="270"/>
        <end position="402"/>
    </location>
</feature>
<evidence type="ECO:0000256" key="6">
    <source>
        <dbReference type="SAM" id="Phobius"/>
    </source>
</evidence>
<dbReference type="RefSeq" id="WP_337314144.1">
    <property type="nucleotide sequence ID" value="NZ_JAEKNS010000154.1"/>
</dbReference>
<accession>A0A934JY53</accession>
<feature type="transmembrane region" description="Helical" evidence="6">
    <location>
        <begin position="308"/>
        <end position="329"/>
    </location>
</feature>
<dbReference type="PANTHER" id="PTHR37422">
    <property type="entry name" value="TEICHURONIC ACID BIOSYNTHESIS PROTEIN TUAE"/>
    <property type="match status" value="1"/>
</dbReference>
<keyword evidence="8" id="KW-0436">Ligase</keyword>
<reference evidence="9 10" key="1">
    <citation type="journal article" date="2017" name="Nature">
        <title>Atmospheric trace gases support primary production in Antarctic desert surface soil.</title>
        <authorList>
            <person name="Ji M."/>
            <person name="Greening C."/>
            <person name="Vanwonterghem I."/>
            <person name="Carere C.R."/>
            <person name="Bay S.K."/>
            <person name="Steen J.A."/>
            <person name="Montgomery K."/>
            <person name="Lines T."/>
            <person name="Beardall J."/>
            <person name="van Dorst J."/>
            <person name="Snape I."/>
            <person name="Stott M.B."/>
            <person name="Hugenholtz P."/>
            <person name="Ferrari B.C."/>
        </authorList>
    </citation>
    <scope>NUCLEOTIDE SEQUENCE [LARGE SCALE GENOMIC DNA]</scope>
    <source>
        <strain evidence="9">RRmetagenome_bin12</strain>
    </source>
</reference>
<feature type="transmembrane region" description="Helical" evidence="6">
    <location>
        <begin position="23"/>
        <end position="44"/>
    </location>
</feature>
<evidence type="ECO:0000256" key="3">
    <source>
        <dbReference type="ARBA" id="ARBA00022989"/>
    </source>
</evidence>
<feature type="transmembrane region" description="Helical" evidence="6">
    <location>
        <begin position="286"/>
        <end position="301"/>
    </location>
</feature>
<comment type="caution">
    <text evidence="9">The sequence shown here is derived from an EMBL/GenBank/DDBJ whole genome shotgun (WGS) entry which is preliminary data.</text>
</comment>
<evidence type="ECO:0000256" key="2">
    <source>
        <dbReference type="ARBA" id="ARBA00022692"/>
    </source>
</evidence>
<dbReference type="AlphaFoldDB" id="A0A2W5ZCB8"/>
<reference evidence="9" key="2">
    <citation type="submission" date="2018-05" db="EMBL/GenBank/DDBJ databases">
        <authorList>
            <person name="Ferrari B."/>
        </authorList>
    </citation>
    <scope>NUCLEOTIDE SEQUENCE</scope>
    <source>
        <strain evidence="9">RRmetagenome_bin12</strain>
    </source>
</reference>
<keyword evidence="2 6" id="KW-0812">Transmembrane</keyword>
<gene>
    <name evidence="9" type="ORF">DLM65_07845</name>
    <name evidence="8" type="ORF">JF886_15635</name>
</gene>
<feature type="transmembrane region" description="Helical" evidence="6">
    <location>
        <begin position="241"/>
        <end position="257"/>
    </location>
</feature>
<comment type="subcellular location">
    <subcellularLocation>
        <location evidence="1">Membrane</location>
        <topology evidence="1">Multi-pass membrane protein</topology>
    </subcellularLocation>
</comment>
<sequence>MATLIRNSRLRHGSPTSSPRERLLMALCGVVIVVLAVESTMVAATGGSKLLVILPIALVAGLALVLLGVVNFEAFVYATIVLRSSMDVVKPSSTSTGTAGVATASASGLDPAGGLAVIFILIAFFWYLTRKREGRVAPPASIHRICLGLFAAAGFLSIIDSASVSVSFLEAIRVTAVVVMLAVLEVMLVDRESIKRLIGAIYVSALLPVGLTMFNVVFHRTQFSSGGFDRYQGTFSQPNPFAIYLTMLIVMGAALFPHLSIRKRLAMGPLLICSVISLYFTYTRSAWIAVVVGLFAVAYLGRRRAMLAIMIGTMLVSLVAVPTIAARFADLGQSTNPSGTASNSLTWRFNYWGQVLPLAAKDPITGIGLKMSSFATNQQKEPHNDFLRAYVETGVVGTVAYFALLISMVVVARHALRFTKRRPSSYERSIAVGFAGCVIAFVLISIVSNVISEVIVLWYYVAFAAAAFAVTQYRQNAVLRGLPAPAEEDEPAPLDNLRPLPAPHGA</sequence>
<evidence type="ECO:0000313" key="11">
    <source>
        <dbReference type="Proteomes" id="UP000606991"/>
    </source>
</evidence>
<feature type="transmembrane region" description="Helical" evidence="6">
    <location>
        <begin position="395"/>
        <end position="416"/>
    </location>
</feature>
<feature type="transmembrane region" description="Helical" evidence="6">
    <location>
        <begin position="171"/>
        <end position="189"/>
    </location>
</feature>
<evidence type="ECO:0000256" key="5">
    <source>
        <dbReference type="SAM" id="MobiDB-lite"/>
    </source>
</evidence>
<evidence type="ECO:0000313" key="8">
    <source>
        <dbReference type="EMBL" id="MBJ7596259.1"/>
    </source>
</evidence>
<feature type="transmembrane region" description="Helical" evidence="6">
    <location>
        <begin position="264"/>
        <end position="280"/>
    </location>
</feature>
<evidence type="ECO:0000313" key="9">
    <source>
        <dbReference type="EMBL" id="PZR80545.1"/>
    </source>
</evidence>
<protein>
    <submittedName>
        <fullName evidence="8">O-antigen ligase family protein</fullName>
    </submittedName>
</protein>
<feature type="transmembrane region" description="Helical" evidence="6">
    <location>
        <begin position="457"/>
        <end position="473"/>
    </location>
</feature>
<name>A0A2W5ZCB8_9BACT</name>
<dbReference type="Pfam" id="PF04932">
    <property type="entry name" value="Wzy_C"/>
    <property type="match status" value="1"/>
</dbReference>
<accession>A0A2W5ZCB8</accession>
<reference evidence="8 11" key="3">
    <citation type="submission" date="2020-10" db="EMBL/GenBank/DDBJ databases">
        <title>Ca. Dormibacterota MAGs.</title>
        <authorList>
            <person name="Montgomery K."/>
        </authorList>
    </citation>
    <scope>NUCLEOTIDE SEQUENCE [LARGE SCALE GENOMIC DNA]</scope>
    <source>
        <strain evidence="8">SC8812_S17_18</strain>
    </source>
</reference>
<feature type="transmembrane region" description="Helical" evidence="6">
    <location>
        <begin position="141"/>
        <end position="159"/>
    </location>
</feature>
<feature type="transmembrane region" description="Helical" evidence="6">
    <location>
        <begin position="112"/>
        <end position="129"/>
    </location>
</feature>
<feature type="transmembrane region" description="Helical" evidence="6">
    <location>
        <begin position="201"/>
        <end position="221"/>
    </location>
</feature>
<feature type="transmembrane region" description="Helical" evidence="6">
    <location>
        <begin position="51"/>
        <end position="80"/>
    </location>
</feature>
<dbReference type="GO" id="GO:0016020">
    <property type="term" value="C:membrane"/>
    <property type="evidence" value="ECO:0007669"/>
    <property type="project" value="UniProtKB-SubCell"/>
</dbReference>
<dbReference type="InterPro" id="IPR051533">
    <property type="entry name" value="WaaL-like"/>
</dbReference>
<feature type="region of interest" description="Disordered" evidence="5">
    <location>
        <begin position="487"/>
        <end position="506"/>
    </location>
</feature>
<dbReference type="Proteomes" id="UP000606991">
    <property type="component" value="Unassembled WGS sequence"/>
</dbReference>
<dbReference type="Proteomes" id="UP000248724">
    <property type="component" value="Unassembled WGS sequence"/>
</dbReference>
<proteinExistence type="predicted"/>
<dbReference type="EMBL" id="QHBU01000149">
    <property type="protein sequence ID" value="PZR80545.1"/>
    <property type="molecule type" value="Genomic_DNA"/>
</dbReference>
<organism evidence="9 10">
    <name type="scientific">Candidatus Aeolococcus gillhamiae</name>
    <dbReference type="NCBI Taxonomy" id="3127015"/>
    <lineage>
        <taxon>Bacteria</taxon>
        <taxon>Bacillati</taxon>
        <taxon>Candidatus Dormiibacterota</taxon>
        <taxon>Candidatus Dormibacteria</taxon>
        <taxon>Candidatus Aeolococcales</taxon>
        <taxon>Candidatus Aeolococcaceae</taxon>
        <taxon>Candidatus Aeolococcus</taxon>
    </lineage>
</organism>
<dbReference type="GO" id="GO:0016874">
    <property type="term" value="F:ligase activity"/>
    <property type="evidence" value="ECO:0007669"/>
    <property type="project" value="UniProtKB-KW"/>
</dbReference>
<keyword evidence="3 6" id="KW-1133">Transmembrane helix</keyword>
<dbReference type="InterPro" id="IPR007016">
    <property type="entry name" value="O-antigen_ligase-rel_domated"/>
</dbReference>
<evidence type="ECO:0000259" key="7">
    <source>
        <dbReference type="Pfam" id="PF04932"/>
    </source>
</evidence>
<evidence type="ECO:0000256" key="1">
    <source>
        <dbReference type="ARBA" id="ARBA00004141"/>
    </source>
</evidence>
<keyword evidence="4 6" id="KW-0472">Membrane</keyword>
<evidence type="ECO:0000313" key="10">
    <source>
        <dbReference type="Proteomes" id="UP000248724"/>
    </source>
</evidence>